<sequence>MSDVRWKSDPEEHDYPAAAAYLGLLAGPEEIVARKALSPVLLVRGDLMSGRALQVADGYHRVCASYHTDENTEIPCRLAAPSTRPSQLTQPGAPAAEQE</sequence>
<evidence type="ECO:0000313" key="2">
    <source>
        <dbReference type="EMBL" id="MCK9878140.1"/>
    </source>
</evidence>
<gene>
    <name evidence="2" type="ORF">MXD59_20615</name>
</gene>
<proteinExistence type="predicted"/>
<evidence type="ECO:0008006" key="4">
    <source>
        <dbReference type="Google" id="ProtNLM"/>
    </source>
</evidence>
<organism evidence="2 3">
    <name type="scientific">Frankia umida</name>
    <dbReference type="NCBI Taxonomy" id="573489"/>
    <lineage>
        <taxon>Bacteria</taxon>
        <taxon>Bacillati</taxon>
        <taxon>Actinomycetota</taxon>
        <taxon>Actinomycetes</taxon>
        <taxon>Frankiales</taxon>
        <taxon>Frankiaceae</taxon>
        <taxon>Frankia</taxon>
    </lineage>
</organism>
<evidence type="ECO:0000313" key="3">
    <source>
        <dbReference type="Proteomes" id="UP001201873"/>
    </source>
</evidence>
<protein>
    <recommendedName>
        <fullName evidence="4">ParB/Sulfiredoxin domain-containing protein</fullName>
    </recommendedName>
</protein>
<keyword evidence="3" id="KW-1185">Reference proteome</keyword>
<dbReference type="Proteomes" id="UP001201873">
    <property type="component" value="Unassembled WGS sequence"/>
</dbReference>
<feature type="region of interest" description="Disordered" evidence="1">
    <location>
        <begin position="75"/>
        <end position="99"/>
    </location>
</feature>
<dbReference type="EMBL" id="JALKFT010000027">
    <property type="protein sequence ID" value="MCK9878140.1"/>
    <property type="molecule type" value="Genomic_DNA"/>
</dbReference>
<reference evidence="2 3" key="1">
    <citation type="submission" date="2022-04" db="EMBL/GenBank/DDBJ databases">
        <title>Genome diversity in the genus Frankia.</title>
        <authorList>
            <person name="Carlos-Shanley C."/>
            <person name="Hahn D."/>
        </authorList>
    </citation>
    <scope>NUCLEOTIDE SEQUENCE [LARGE SCALE GENOMIC DNA]</scope>
    <source>
        <strain evidence="2 3">Ag45/Mut15</strain>
    </source>
</reference>
<comment type="caution">
    <text evidence="2">The sequence shown here is derived from an EMBL/GenBank/DDBJ whole genome shotgun (WGS) entry which is preliminary data.</text>
</comment>
<accession>A0ABT0K2Z8</accession>
<dbReference type="RefSeq" id="WP_248826276.1">
    <property type="nucleotide sequence ID" value="NZ_JALKFT010000027.1"/>
</dbReference>
<name>A0ABT0K2Z8_9ACTN</name>
<evidence type="ECO:0000256" key="1">
    <source>
        <dbReference type="SAM" id="MobiDB-lite"/>
    </source>
</evidence>